<evidence type="ECO:0000313" key="6">
    <source>
        <dbReference type="EMBL" id="MBB5265586.1"/>
    </source>
</evidence>
<feature type="domain" description="HTH lysR-type" evidence="5">
    <location>
        <begin position="1"/>
        <end position="59"/>
    </location>
</feature>
<dbReference type="Proteomes" id="UP000543642">
    <property type="component" value="Unassembled WGS sequence"/>
</dbReference>
<dbReference type="InterPro" id="IPR036388">
    <property type="entry name" value="WH-like_DNA-bd_sf"/>
</dbReference>
<dbReference type="GO" id="GO:0003700">
    <property type="term" value="F:DNA-binding transcription factor activity"/>
    <property type="evidence" value="ECO:0007669"/>
    <property type="project" value="InterPro"/>
</dbReference>
<dbReference type="PROSITE" id="PS50931">
    <property type="entry name" value="HTH_LYSR"/>
    <property type="match status" value="1"/>
</dbReference>
<dbReference type="SUPFAM" id="SSF46785">
    <property type="entry name" value="Winged helix' DNA-binding domain"/>
    <property type="match status" value="1"/>
</dbReference>
<dbReference type="SUPFAM" id="SSF53850">
    <property type="entry name" value="Periplasmic binding protein-like II"/>
    <property type="match status" value="1"/>
</dbReference>
<dbReference type="Gene3D" id="1.10.10.10">
    <property type="entry name" value="Winged helix-like DNA-binding domain superfamily/Winged helix DNA-binding domain"/>
    <property type="match status" value="1"/>
</dbReference>
<dbReference type="AlphaFoldDB" id="A0A7W8M6P4"/>
<dbReference type="InterPro" id="IPR000847">
    <property type="entry name" value="LysR_HTH_N"/>
</dbReference>
<comment type="caution">
    <text evidence="6">The sequence shown here is derived from an EMBL/GenBank/DDBJ whole genome shotgun (WGS) entry which is preliminary data.</text>
</comment>
<evidence type="ECO:0000259" key="5">
    <source>
        <dbReference type="PROSITE" id="PS50931"/>
    </source>
</evidence>
<proteinExistence type="inferred from homology"/>
<dbReference type="Pfam" id="PF00126">
    <property type="entry name" value="HTH_1"/>
    <property type="match status" value="1"/>
</dbReference>
<dbReference type="InterPro" id="IPR036390">
    <property type="entry name" value="WH_DNA-bd_sf"/>
</dbReference>
<organism evidence="6 7">
    <name type="scientific">Catenibacillus scindens</name>
    <dbReference type="NCBI Taxonomy" id="673271"/>
    <lineage>
        <taxon>Bacteria</taxon>
        <taxon>Bacillati</taxon>
        <taxon>Bacillota</taxon>
        <taxon>Clostridia</taxon>
        <taxon>Lachnospirales</taxon>
        <taxon>Lachnospiraceae</taxon>
        <taxon>Catenibacillus</taxon>
    </lineage>
</organism>
<keyword evidence="3 6" id="KW-0238">DNA-binding</keyword>
<keyword evidence="2" id="KW-0805">Transcription regulation</keyword>
<keyword evidence="4" id="KW-0804">Transcription</keyword>
<reference evidence="6 7" key="1">
    <citation type="submission" date="2020-08" db="EMBL/GenBank/DDBJ databases">
        <title>Genomic Encyclopedia of Type Strains, Phase IV (KMG-IV): sequencing the most valuable type-strain genomes for metagenomic binning, comparative biology and taxonomic classification.</title>
        <authorList>
            <person name="Goeker M."/>
        </authorList>
    </citation>
    <scope>NUCLEOTIDE SEQUENCE [LARGE SCALE GENOMIC DNA]</scope>
    <source>
        <strain evidence="6 7">DSM 106146</strain>
    </source>
</reference>
<evidence type="ECO:0000313" key="7">
    <source>
        <dbReference type="Proteomes" id="UP000543642"/>
    </source>
</evidence>
<protein>
    <submittedName>
        <fullName evidence="6">DNA-binding transcriptional LysR family regulator</fullName>
    </submittedName>
</protein>
<keyword evidence="7" id="KW-1185">Reference proteome</keyword>
<dbReference type="FunFam" id="1.10.10.10:FF:000001">
    <property type="entry name" value="LysR family transcriptional regulator"/>
    <property type="match status" value="1"/>
</dbReference>
<dbReference type="EMBL" id="JACHFW010000012">
    <property type="protein sequence ID" value="MBB5265586.1"/>
    <property type="molecule type" value="Genomic_DNA"/>
</dbReference>
<evidence type="ECO:0000256" key="3">
    <source>
        <dbReference type="ARBA" id="ARBA00023125"/>
    </source>
</evidence>
<dbReference type="PRINTS" id="PR00039">
    <property type="entry name" value="HTHLYSR"/>
</dbReference>
<evidence type="ECO:0000256" key="2">
    <source>
        <dbReference type="ARBA" id="ARBA00023015"/>
    </source>
</evidence>
<evidence type="ECO:0000256" key="4">
    <source>
        <dbReference type="ARBA" id="ARBA00023163"/>
    </source>
</evidence>
<dbReference type="PANTHER" id="PTHR30346:SF0">
    <property type="entry name" value="HCA OPERON TRANSCRIPTIONAL ACTIVATOR HCAR"/>
    <property type="match status" value="1"/>
</dbReference>
<dbReference type="GO" id="GO:0003677">
    <property type="term" value="F:DNA binding"/>
    <property type="evidence" value="ECO:0007669"/>
    <property type="project" value="UniProtKB-KW"/>
</dbReference>
<dbReference type="RefSeq" id="WP_183775557.1">
    <property type="nucleotide sequence ID" value="NZ_JACHFW010000012.1"/>
</dbReference>
<name>A0A7W8M6P4_9FIRM</name>
<dbReference type="PANTHER" id="PTHR30346">
    <property type="entry name" value="TRANSCRIPTIONAL DUAL REGULATOR HCAR-RELATED"/>
    <property type="match status" value="1"/>
</dbReference>
<comment type="similarity">
    <text evidence="1">Belongs to the LysR transcriptional regulatory family.</text>
</comment>
<dbReference type="GO" id="GO:0032993">
    <property type="term" value="C:protein-DNA complex"/>
    <property type="evidence" value="ECO:0007669"/>
    <property type="project" value="TreeGrafter"/>
</dbReference>
<accession>A0A7W8M6P4</accession>
<sequence>MTIQQMIYFVTLCQCGSFSKAANQLFISQPAVSKQLSALEKELDVLLLDRKKGGKFQITPSGEIYYQTFCQILKDLETTAFHVRYASAGTDFIYKIGILEGWMMQDYVSMCHENINRAFADIKLHFEFLPPDKLNRMKDSGDLDFILTIDPAYENTRDYVKESVYSIHSVLYTAMEHPAVENGRLNPGKLGPDLYILSEQEVAHIHISQITDLIAPQQPVIHPCMSFNSALMNVLAGQGAAITDEWSLPAYSERFSAYVLSDTQVPVIYARKNTGDAGTLSVYGILKDTLAQWKHHGICGGY</sequence>
<gene>
    <name evidence="6" type="ORF">HNP82_002732</name>
</gene>
<evidence type="ECO:0000256" key="1">
    <source>
        <dbReference type="ARBA" id="ARBA00009437"/>
    </source>
</evidence>